<dbReference type="EMBL" id="JAWXYG010000003">
    <property type="protein sequence ID" value="KAK4278350.1"/>
    <property type="molecule type" value="Genomic_DNA"/>
</dbReference>
<dbReference type="InterPro" id="IPR044695">
    <property type="entry name" value="Ribosomal_bTHXc/bTHXc_plant"/>
</dbReference>
<evidence type="ECO:0000256" key="3">
    <source>
        <dbReference type="ARBA" id="ARBA00023274"/>
    </source>
</evidence>
<dbReference type="AlphaFoldDB" id="A0AAE1MW66"/>
<proteinExistence type="inferred from homology"/>
<dbReference type="PANTHER" id="PTHR34550">
    <property type="entry name" value="30S RIBOSOMAL PROTEIN S31, CHLOROPLASTIC"/>
    <property type="match status" value="1"/>
</dbReference>
<evidence type="ECO:0000256" key="1">
    <source>
        <dbReference type="ARBA" id="ARBA00010834"/>
    </source>
</evidence>
<dbReference type="GO" id="GO:0009536">
    <property type="term" value="C:plastid"/>
    <property type="evidence" value="ECO:0007669"/>
    <property type="project" value="TreeGrafter"/>
</dbReference>
<keyword evidence="3" id="KW-0687">Ribonucleoprotein</keyword>
<comment type="similarity">
    <text evidence="1">Belongs to the bacterial ribosomal protein bTHX family.</text>
</comment>
<dbReference type="Pfam" id="PF17067">
    <property type="entry name" value="RPS31"/>
    <property type="match status" value="1"/>
</dbReference>
<name>A0AAE1MW66_9FABA</name>
<protein>
    <submittedName>
        <fullName evidence="4">Uncharacterized protein</fullName>
    </submittedName>
</protein>
<reference evidence="4" key="1">
    <citation type="submission" date="2023-10" db="EMBL/GenBank/DDBJ databases">
        <title>Chromosome-level genome of the transformable northern wattle, Acacia crassicarpa.</title>
        <authorList>
            <person name="Massaro I."/>
            <person name="Sinha N.R."/>
            <person name="Poethig S."/>
            <person name="Leichty A.R."/>
        </authorList>
    </citation>
    <scope>NUCLEOTIDE SEQUENCE</scope>
    <source>
        <strain evidence="4">Acra3RX</strain>
        <tissue evidence="4">Leaf</tissue>
    </source>
</reference>
<comment type="caution">
    <text evidence="4">The sequence shown here is derived from an EMBL/GenBank/DDBJ whole genome shotgun (WGS) entry which is preliminary data.</text>
</comment>
<dbReference type="GO" id="GO:1990904">
    <property type="term" value="C:ribonucleoprotein complex"/>
    <property type="evidence" value="ECO:0007669"/>
    <property type="project" value="UniProtKB-KW"/>
</dbReference>
<sequence>MLPRPLSSPQFLPSLLLPFSSLVPKYLIPTFPPKFPNLHRCPTLSASSLVHRRSGSSLVRRCSGCSLVLSRLLNSFPLCFSHFRSLSPVPSVYCGRGDRKTAKGNRFNHSFGNVIFFFNLRLILLQLARNVS</sequence>
<dbReference type="Proteomes" id="UP001293593">
    <property type="component" value="Unassembled WGS sequence"/>
</dbReference>
<dbReference type="InterPro" id="IPR030826">
    <property type="entry name" value="Ribosomal_bTHX/bTHXc/bTHXm"/>
</dbReference>
<organism evidence="4 5">
    <name type="scientific">Acacia crassicarpa</name>
    <name type="common">northern wattle</name>
    <dbReference type="NCBI Taxonomy" id="499986"/>
    <lineage>
        <taxon>Eukaryota</taxon>
        <taxon>Viridiplantae</taxon>
        <taxon>Streptophyta</taxon>
        <taxon>Embryophyta</taxon>
        <taxon>Tracheophyta</taxon>
        <taxon>Spermatophyta</taxon>
        <taxon>Magnoliopsida</taxon>
        <taxon>eudicotyledons</taxon>
        <taxon>Gunneridae</taxon>
        <taxon>Pentapetalae</taxon>
        <taxon>rosids</taxon>
        <taxon>fabids</taxon>
        <taxon>Fabales</taxon>
        <taxon>Fabaceae</taxon>
        <taxon>Caesalpinioideae</taxon>
        <taxon>mimosoid clade</taxon>
        <taxon>Acacieae</taxon>
        <taxon>Acacia</taxon>
    </lineage>
</organism>
<evidence type="ECO:0000256" key="2">
    <source>
        <dbReference type="ARBA" id="ARBA00022980"/>
    </source>
</evidence>
<keyword evidence="2" id="KW-0689">Ribosomal protein</keyword>
<dbReference type="PANTHER" id="PTHR34550:SF2">
    <property type="entry name" value="SMALL RIBOSOMAL SUBUNIT PROTEIN BTHXC"/>
    <property type="match status" value="1"/>
</dbReference>
<evidence type="ECO:0000313" key="4">
    <source>
        <dbReference type="EMBL" id="KAK4278350.1"/>
    </source>
</evidence>
<gene>
    <name evidence="4" type="ORF">QN277_016207</name>
</gene>
<dbReference type="GO" id="GO:0005840">
    <property type="term" value="C:ribosome"/>
    <property type="evidence" value="ECO:0007669"/>
    <property type="project" value="UniProtKB-KW"/>
</dbReference>
<accession>A0AAE1MW66</accession>
<keyword evidence="5" id="KW-1185">Reference proteome</keyword>
<dbReference type="GO" id="GO:0032544">
    <property type="term" value="P:plastid translation"/>
    <property type="evidence" value="ECO:0007669"/>
    <property type="project" value="TreeGrafter"/>
</dbReference>
<evidence type="ECO:0000313" key="5">
    <source>
        <dbReference type="Proteomes" id="UP001293593"/>
    </source>
</evidence>